<dbReference type="AlphaFoldDB" id="A0AA36EFH1"/>
<dbReference type="Proteomes" id="UP001177003">
    <property type="component" value="Chromosome 7"/>
</dbReference>
<evidence type="ECO:0000313" key="1">
    <source>
        <dbReference type="EMBL" id="CAI9294204.1"/>
    </source>
</evidence>
<accession>A0AA36EFH1</accession>
<protein>
    <submittedName>
        <fullName evidence="1">Uncharacterized protein</fullName>
    </submittedName>
</protein>
<organism evidence="1 2">
    <name type="scientific">Lactuca saligna</name>
    <name type="common">Willowleaf lettuce</name>
    <dbReference type="NCBI Taxonomy" id="75948"/>
    <lineage>
        <taxon>Eukaryota</taxon>
        <taxon>Viridiplantae</taxon>
        <taxon>Streptophyta</taxon>
        <taxon>Embryophyta</taxon>
        <taxon>Tracheophyta</taxon>
        <taxon>Spermatophyta</taxon>
        <taxon>Magnoliopsida</taxon>
        <taxon>eudicotyledons</taxon>
        <taxon>Gunneridae</taxon>
        <taxon>Pentapetalae</taxon>
        <taxon>asterids</taxon>
        <taxon>campanulids</taxon>
        <taxon>Asterales</taxon>
        <taxon>Asteraceae</taxon>
        <taxon>Cichorioideae</taxon>
        <taxon>Cichorieae</taxon>
        <taxon>Lactucinae</taxon>
        <taxon>Lactuca</taxon>
    </lineage>
</organism>
<gene>
    <name evidence="1" type="ORF">LSALG_LOCUS33192</name>
</gene>
<reference evidence="1" key="1">
    <citation type="submission" date="2023-04" db="EMBL/GenBank/DDBJ databases">
        <authorList>
            <person name="Vijverberg K."/>
            <person name="Xiong W."/>
            <person name="Schranz E."/>
        </authorList>
    </citation>
    <scope>NUCLEOTIDE SEQUENCE</scope>
</reference>
<name>A0AA36EFH1_LACSI</name>
<proteinExistence type="predicted"/>
<evidence type="ECO:0000313" key="2">
    <source>
        <dbReference type="Proteomes" id="UP001177003"/>
    </source>
</evidence>
<sequence>MLLIFYLKYGQPRYKIWNLKKLVAVKTYAPIPIEHFTNIKFRDFRGVARIEEDFTLENFPCMILNDWISLFMILSKDEAKYESIVSYVKIMLICYIHEVTKLDVEIAMVLKKKPIVDPKEETIVGLGV</sequence>
<keyword evidence="2" id="KW-1185">Reference proteome</keyword>
<dbReference type="EMBL" id="OX465083">
    <property type="protein sequence ID" value="CAI9294204.1"/>
    <property type="molecule type" value="Genomic_DNA"/>
</dbReference>